<feature type="binding site" evidence="8">
    <location>
        <begin position="11"/>
        <end position="13"/>
    </location>
    <ligand>
        <name>substrate</name>
    </ligand>
</feature>
<organism evidence="10 11">
    <name type="scientific">Roseobacter ponti</name>
    <dbReference type="NCBI Taxonomy" id="1891787"/>
    <lineage>
        <taxon>Bacteria</taxon>
        <taxon>Pseudomonadati</taxon>
        <taxon>Pseudomonadota</taxon>
        <taxon>Alphaproteobacteria</taxon>
        <taxon>Rhodobacterales</taxon>
        <taxon>Roseobacteraceae</taxon>
        <taxon>Roseobacter</taxon>
    </lineage>
</organism>
<comment type="catalytic activity">
    <reaction evidence="8 9">
        <text>D-glyceraldehyde 3-phosphate = dihydroxyacetone phosphate</text>
        <dbReference type="Rhea" id="RHEA:18585"/>
        <dbReference type="ChEBI" id="CHEBI:57642"/>
        <dbReference type="ChEBI" id="CHEBI:59776"/>
        <dbReference type="EC" id="5.3.1.1"/>
    </reaction>
</comment>
<dbReference type="EMBL" id="CP048788">
    <property type="protein sequence ID" value="QJF49925.1"/>
    <property type="molecule type" value="Genomic_DNA"/>
</dbReference>
<dbReference type="GO" id="GO:0019563">
    <property type="term" value="P:glycerol catabolic process"/>
    <property type="evidence" value="ECO:0007669"/>
    <property type="project" value="TreeGrafter"/>
</dbReference>
<evidence type="ECO:0000256" key="1">
    <source>
        <dbReference type="ARBA" id="ARBA00000148"/>
    </source>
</evidence>
<evidence type="ECO:0000256" key="3">
    <source>
        <dbReference type="ARBA" id="ARBA00007422"/>
    </source>
</evidence>
<evidence type="ECO:0000256" key="9">
    <source>
        <dbReference type="RuleBase" id="RU363013"/>
    </source>
</evidence>
<evidence type="ECO:0000256" key="7">
    <source>
        <dbReference type="ARBA" id="ARBA00023235"/>
    </source>
</evidence>
<dbReference type="Proteomes" id="UP000503308">
    <property type="component" value="Chromosome"/>
</dbReference>
<dbReference type="UniPathway" id="UPA01066"/>
<sequence>MTTRTRIAAGNWKMNGTAADLAEVEAIAATGARTSEVVTLLCLPATLIDRARGYGVSLGGQTLHAATSGAHTGDISGQMLVDAGATYVIVGHSERRTDHGESDADICAQAEAAWAAGLTAVICIGETEAQYRAGETLDVLRGQIEGSVPQGATPGNTVIAYEPVWAIGTGLTPEVPEIQSVHAEVRAALGAHVHGGETLSVLYGGSVKAANAVGIFALDDVDGGLVGGASLKAADFVPVIEALAAG</sequence>
<comment type="function">
    <text evidence="8">Involved in the gluconeogenesis. Catalyzes stereospecifically the conversion of dihydroxyacetone phosphate (DHAP) to D-glyceraldehyde-3-phosphate (G3P).</text>
</comment>
<name>A0A858SMK5_9RHOB</name>
<dbReference type="UniPathway" id="UPA00109">
    <property type="reaction ID" value="UER00189"/>
</dbReference>
<evidence type="ECO:0000256" key="6">
    <source>
        <dbReference type="ARBA" id="ARBA00023152"/>
    </source>
</evidence>
<feature type="active site" description="Proton acceptor" evidence="8">
    <location>
        <position position="162"/>
    </location>
</feature>
<evidence type="ECO:0000313" key="11">
    <source>
        <dbReference type="Proteomes" id="UP000503308"/>
    </source>
</evidence>
<dbReference type="PANTHER" id="PTHR21139">
    <property type="entry name" value="TRIOSEPHOSPHATE ISOMERASE"/>
    <property type="match status" value="1"/>
</dbReference>
<dbReference type="CDD" id="cd00311">
    <property type="entry name" value="TIM"/>
    <property type="match status" value="1"/>
</dbReference>
<dbReference type="EC" id="5.3.1.1" evidence="8 9"/>
<dbReference type="Gene3D" id="3.20.20.70">
    <property type="entry name" value="Aldolase class I"/>
    <property type="match status" value="1"/>
</dbReference>
<dbReference type="PROSITE" id="PS00171">
    <property type="entry name" value="TIM_1"/>
    <property type="match status" value="1"/>
</dbReference>
<gene>
    <name evidence="8" type="primary">tpiA</name>
    <name evidence="10" type="ORF">G3256_01440</name>
</gene>
<keyword evidence="5 8" id="KW-0963">Cytoplasm</keyword>
<evidence type="ECO:0000256" key="2">
    <source>
        <dbReference type="ARBA" id="ARBA00004939"/>
    </source>
</evidence>
<dbReference type="UniPathway" id="UPA00138"/>
<proteinExistence type="inferred from homology"/>
<dbReference type="RefSeq" id="WP_169639151.1">
    <property type="nucleotide sequence ID" value="NZ_CP048788.1"/>
</dbReference>
<comment type="pathway">
    <text evidence="8 9">Carbohydrate degradation; glycolysis; D-glyceraldehyde 3-phosphate from glycerone phosphate: step 1/1.</text>
</comment>
<protein>
    <recommendedName>
        <fullName evidence="8 9">Triosephosphate isomerase</fullName>
        <shortName evidence="8">TIM</shortName>
        <shortName evidence="8">TPI</shortName>
        <ecNumber evidence="8 9">5.3.1.1</ecNumber>
    </recommendedName>
    <alternativeName>
        <fullName evidence="8">Triose-phosphate isomerase</fullName>
    </alternativeName>
</protein>
<keyword evidence="11" id="KW-1185">Reference proteome</keyword>
<dbReference type="NCBIfam" id="TIGR00419">
    <property type="entry name" value="tim"/>
    <property type="match status" value="1"/>
</dbReference>
<dbReference type="AlphaFoldDB" id="A0A858SMK5"/>
<dbReference type="InterPro" id="IPR013785">
    <property type="entry name" value="Aldolase_TIM"/>
</dbReference>
<feature type="binding site" evidence="8">
    <location>
        <position position="168"/>
    </location>
    <ligand>
        <name>substrate</name>
    </ligand>
</feature>
<comment type="catalytic activity">
    <reaction evidence="1">
        <text>L-erythrulose 1-phosphate = D-erythrulose 4-phosphate</text>
        <dbReference type="Rhea" id="RHEA:49588"/>
        <dbReference type="ChEBI" id="CHEBI:58002"/>
        <dbReference type="ChEBI" id="CHEBI:90796"/>
        <dbReference type="EC" id="5.3.1.33"/>
    </reaction>
</comment>
<comment type="subcellular location">
    <subcellularLocation>
        <location evidence="8 9">Cytoplasm</location>
    </subcellularLocation>
</comment>
<dbReference type="GO" id="GO:0004807">
    <property type="term" value="F:triose-phosphate isomerase activity"/>
    <property type="evidence" value="ECO:0007669"/>
    <property type="project" value="UniProtKB-UniRule"/>
</dbReference>
<keyword evidence="4 8" id="KW-0312">Gluconeogenesis</keyword>
<evidence type="ECO:0000256" key="8">
    <source>
        <dbReference type="HAMAP-Rule" id="MF_00147"/>
    </source>
</evidence>
<dbReference type="KEGG" id="rpon:G3256_01440"/>
<dbReference type="HAMAP" id="MF_00147_B">
    <property type="entry name" value="TIM_B"/>
    <property type="match status" value="1"/>
</dbReference>
<dbReference type="InterPro" id="IPR020861">
    <property type="entry name" value="Triosephosphate_isomerase_AS"/>
</dbReference>
<dbReference type="Pfam" id="PF00121">
    <property type="entry name" value="TIM"/>
    <property type="match status" value="1"/>
</dbReference>
<reference evidence="10 11" key="1">
    <citation type="submission" date="2020-02" db="EMBL/GenBank/DDBJ databases">
        <title>Genome sequence of Roseobacter ponti.</title>
        <authorList>
            <person name="Hollensteiner J."/>
            <person name="Schneider D."/>
            <person name="Poehlein A."/>
            <person name="Daniel R."/>
        </authorList>
    </citation>
    <scope>NUCLEOTIDE SEQUENCE [LARGE SCALE GENOMIC DNA]</scope>
    <source>
        <strain evidence="10 11">DSM 106830</strain>
    </source>
</reference>
<dbReference type="SUPFAM" id="SSF51351">
    <property type="entry name" value="Triosephosphate isomerase (TIM)"/>
    <property type="match status" value="1"/>
</dbReference>
<dbReference type="GO" id="GO:0046166">
    <property type="term" value="P:glyceraldehyde-3-phosphate biosynthetic process"/>
    <property type="evidence" value="ECO:0007669"/>
    <property type="project" value="TreeGrafter"/>
</dbReference>
<accession>A0A858SMK5</accession>
<keyword evidence="6 8" id="KW-0324">Glycolysis</keyword>
<feature type="active site" description="Electrophile" evidence="8">
    <location>
        <position position="92"/>
    </location>
</feature>
<keyword evidence="7 8" id="KW-0413">Isomerase</keyword>
<dbReference type="GO" id="GO:0006096">
    <property type="term" value="P:glycolytic process"/>
    <property type="evidence" value="ECO:0007669"/>
    <property type="project" value="UniProtKB-UniRule"/>
</dbReference>
<feature type="binding site" evidence="8">
    <location>
        <position position="206"/>
    </location>
    <ligand>
        <name>substrate</name>
    </ligand>
</feature>
<dbReference type="GO" id="GO:0006094">
    <property type="term" value="P:gluconeogenesis"/>
    <property type="evidence" value="ECO:0007669"/>
    <property type="project" value="UniProtKB-UniRule"/>
</dbReference>
<comment type="pathway">
    <text evidence="2">Carbohydrate metabolism; erythritol degradation.</text>
</comment>
<comment type="similarity">
    <text evidence="3 8 9">Belongs to the triosephosphate isomerase family.</text>
</comment>
<dbReference type="GO" id="GO:0005829">
    <property type="term" value="C:cytosol"/>
    <property type="evidence" value="ECO:0007669"/>
    <property type="project" value="TreeGrafter"/>
</dbReference>
<dbReference type="InterPro" id="IPR035990">
    <property type="entry name" value="TIM_sf"/>
</dbReference>
<evidence type="ECO:0000313" key="10">
    <source>
        <dbReference type="EMBL" id="QJF49925.1"/>
    </source>
</evidence>
<evidence type="ECO:0000256" key="5">
    <source>
        <dbReference type="ARBA" id="ARBA00022490"/>
    </source>
</evidence>
<dbReference type="InterPro" id="IPR000652">
    <property type="entry name" value="Triosephosphate_isomerase"/>
</dbReference>
<evidence type="ECO:0000256" key="4">
    <source>
        <dbReference type="ARBA" id="ARBA00022432"/>
    </source>
</evidence>
<dbReference type="PANTHER" id="PTHR21139:SF42">
    <property type="entry name" value="TRIOSEPHOSPHATE ISOMERASE"/>
    <property type="match status" value="1"/>
</dbReference>
<comment type="pathway">
    <text evidence="8 9">Carbohydrate biosynthesis; gluconeogenesis.</text>
</comment>
<feature type="binding site" evidence="8">
    <location>
        <begin position="227"/>
        <end position="228"/>
    </location>
    <ligand>
        <name>substrate</name>
    </ligand>
</feature>
<comment type="subunit">
    <text evidence="8 9">Homodimer.</text>
</comment>
<dbReference type="PROSITE" id="PS51440">
    <property type="entry name" value="TIM_2"/>
    <property type="match status" value="1"/>
</dbReference>
<dbReference type="InterPro" id="IPR022896">
    <property type="entry name" value="TrioseP_Isoase_bac/euk"/>
</dbReference>